<evidence type="ECO:0000313" key="1">
    <source>
        <dbReference type="EMBL" id="TSB04363.1"/>
    </source>
</evidence>
<dbReference type="EMBL" id="VKKU01000001">
    <property type="protein sequence ID" value="TSB04363.1"/>
    <property type="molecule type" value="Genomic_DNA"/>
</dbReference>
<gene>
    <name evidence="1" type="ORF">FOM92_02745</name>
</gene>
<keyword evidence="2" id="KW-1185">Reference proteome</keyword>
<proteinExistence type="predicted"/>
<comment type="caution">
    <text evidence="1">The sequence shown here is derived from an EMBL/GenBank/DDBJ whole genome shotgun (WGS) entry which is preliminary data.</text>
</comment>
<reference evidence="1 2" key="1">
    <citation type="submission" date="2019-07" db="EMBL/GenBank/DDBJ databases">
        <authorList>
            <person name="Park M."/>
        </authorList>
    </citation>
    <scope>NUCLEOTIDE SEQUENCE [LARGE SCALE GENOMIC DNA]</scope>
    <source>
        <strain evidence="1 2">KCTC32445</strain>
    </source>
</reference>
<accession>A0A553WI42</accession>
<evidence type="ECO:0000313" key="2">
    <source>
        <dbReference type="Proteomes" id="UP000320160"/>
    </source>
</evidence>
<organism evidence="1 2">
    <name type="scientific">Sphingorhabdus contaminans</name>
    <dbReference type="NCBI Taxonomy" id="1343899"/>
    <lineage>
        <taxon>Bacteria</taxon>
        <taxon>Pseudomonadati</taxon>
        <taxon>Pseudomonadota</taxon>
        <taxon>Alphaproteobacteria</taxon>
        <taxon>Sphingomonadales</taxon>
        <taxon>Sphingomonadaceae</taxon>
        <taxon>Sphingorhabdus</taxon>
    </lineage>
</organism>
<dbReference type="OrthoDB" id="117988at2"/>
<dbReference type="Proteomes" id="UP000320160">
    <property type="component" value="Unassembled WGS sequence"/>
</dbReference>
<sequence>MSEFEVRLFQDDAAIVAIGEGLLARTLPREAWTHEAHLAACTWIVRDRPDITPEEDMAGIISTYNVAVGGVNDDSQGYHETITQVYIAAVKAHLAEVEKNLPLWQSVNALLLSERGGRGLPLKFYSKERLFSVEARRNFVEPDLLELEKI</sequence>
<name>A0A553WI42_9SPHN</name>
<dbReference type="RefSeq" id="WP_143775251.1">
    <property type="nucleotide sequence ID" value="NZ_VKKU01000001.1"/>
</dbReference>
<dbReference type="AlphaFoldDB" id="A0A553WI42"/>
<protein>
    <submittedName>
        <fullName evidence="1">Uncharacterized protein</fullName>
    </submittedName>
</protein>